<accession>X0WX03</accession>
<proteinExistence type="predicted"/>
<reference evidence="1" key="1">
    <citation type="journal article" date="2014" name="Front. Microbiol.">
        <title>High frequency of phylogenetically diverse reductive dehalogenase-homologous genes in deep subseafloor sedimentary metagenomes.</title>
        <authorList>
            <person name="Kawai M."/>
            <person name="Futagami T."/>
            <person name="Toyoda A."/>
            <person name="Takaki Y."/>
            <person name="Nishi S."/>
            <person name="Hori S."/>
            <person name="Arai W."/>
            <person name="Tsubouchi T."/>
            <person name="Morono Y."/>
            <person name="Uchiyama I."/>
            <person name="Ito T."/>
            <person name="Fujiyama A."/>
            <person name="Inagaki F."/>
            <person name="Takami H."/>
        </authorList>
    </citation>
    <scope>NUCLEOTIDE SEQUENCE</scope>
    <source>
        <strain evidence="1">Expedition CK06-06</strain>
    </source>
</reference>
<organism evidence="1">
    <name type="scientific">marine sediment metagenome</name>
    <dbReference type="NCBI Taxonomy" id="412755"/>
    <lineage>
        <taxon>unclassified sequences</taxon>
        <taxon>metagenomes</taxon>
        <taxon>ecological metagenomes</taxon>
    </lineage>
</organism>
<feature type="non-terminal residue" evidence="1">
    <location>
        <position position="91"/>
    </location>
</feature>
<gene>
    <name evidence="1" type="ORF">S01H1_74259</name>
</gene>
<evidence type="ECO:0000313" key="1">
    <source>
        <dbReference type="EMBL" id="GAG35469.1"/>
    </source>
</evidence>
<dbReference type="AlphaFoldDB" id="X0WX03"/>
<sequence>MHSAVAEWCTRWFTQMQRPARILYLPEGPHQIGKCDVAQYDVIVTHCQLSGLDDSDVMASLWRLGYEFSAPRGVLLLEIIGKDARECDIAG</sequence>
<dbReference type="EMBL" id="BARS01049668">
    <property type="protein sequence ID" value="GAG35469.1"/>
    <property type="molecule type" value="Genomic_DNA"/>
</dbReference>
<protein>
    <submittedName>
        <fullName evidence="1">Uncharacterized protein</fullName>
    </submittedName>
</protein>
<comment type="caution">
    <text evidence="1">The sequence shown here is derived from an EMBL/GenBank/DDBJ whole genome shotgun (WGS) entry which is preliminary data.</text>
</comment>
<name>X0WX03_9ZZZZ</name>